<reference evidence="1" key="1">
    <citation type="journal article" date="2014" name="Int. J. Syst. Evol. Microbiol.">
        <title>Complete genome sequence of Corynebacterium casei LMG S-19264T (=DSM 44701T), isolated from a smear-ripened cheese.</title>
        <authorList>
            <consortium name="US DOE Joint Genome Institute (JGI-PGF)"/>
            <person name="Walter F."/>
            <person name="Albersmeier A."/>
            <person name="Kalinowski J."/>
            <person name="Ruckert C."/>
        </authorList>
    </citation>
    <scope>NUCLEOTIDE SEQUENCE</scope>
    <source>
        <strain evidence="1">CGMCC 1.12408</strain>
    </source>
</reference>
<gene>
    <name evidence="1" type="ORF">GCM10008025_24450</name>
</gene>
<accession>A0A916S1F1</accession>
<comment type="caution">
    <text evidence="1">The sequence shown here is derived from an EMBL/GenBank/DDBJ whole genome shotgun (WGS) entry which is preliminary data.</text>
</comment>
<dbReference type="Proteomes" id="UP000613512">
    <property type="component" value="Unassembled WGS sequence"/>
</dbReference>
<sequence length="257" mass="30542">MKLKFLADETLMDLRTNFPTYKEHYFNRDNEWFDRYFQENNGILESKIDFEIPNLNFDEDYSISDRENVKLVYDALKHLTISQATQERLWSGLVHTQFRDFAYYRLKNEIAAQNEKRIETAMFFKNGKKRSLFVHILARLWWVGHMTYDETNESNPYWLTDFFCEKDFSARSVVFFASNFTSNPNITKGILKTLVNWKESGIEIKRDHFVQANKYLNVVGGAMILDMLSTEEVEEMVDGYLRRYYGISKIGEKIVVI</sequence>
<dbReference type="RefSeq" id="WP_229740743.1">
    <property type="nucleotide sequence ID" value="NZ_BMEY01000012.1"/>
</dbReference>
<evidence type="ECO:0000313" key="2">
    <source>
        <dbReference type="Proteomes" id="UP000613512"/>
    </source>
</evidence>
<proteinExistence type="predicted"/>
<dbReference type="AlphaFoldDB" id="A0A916S1F1"/>
<name>A0A916S1F1_9BACI</name>
<evidence type="ECO:0000313" key="1">
    <source>
        <dbReference type="EMBL" id="GGA80162.1"/>
    </source>
</evidence>
<dbReference type="Pfam" id="PF19866">
    <property type="entry name" value="DUF6339"/>
    <property type="match status" value="1"/>
</dbReference>
<protein>
    <submittedName>
        <fullName evidence="1">Uncharacterized protein</fullName>
    </submittedName>
</protein>
<dbReference type="InterPro" id="IPR045920">
    <property type="entry name" value="DUF6339"/>
</dbReference>
<keyword evidence="2" id="KW-1185">Reference proteome</keyword>
<organism evidence="1 2">
    <name type="scientific">Ornithinibacillus halotolerans</name>
    <dbReference type="NCBI Taxonomy" id="1274357"/>
    <lineage>
        <taxon>Bacteria</taxon>
        <taxon>Bacillati</taxon>
        <taxon>Bacillota</taxon>
        <taxon>Bacilli</taxon>
        <taxon>Bacillales</taxon>
        <taxon>Bacillaceae</taxon>
        <taxon>Ornithinibacillus</taxon>
    </lineage>
</organism>
<reference evidence="1" key="2">
    <citation type="submission" date="2020-09" db="EMBL/GenBank/DDBJ databases">
        <authorList>
            <person name="Sun Q."/>
            <person name="Zhou Y."/>
        </authorList>
    </citation>
    <scope>NUCLEOTIDE SEQUENCE</scope>
    <source>
        <strain evidence="1">CGMCC 1.12408</strain>
    </source>
</reference>
<dbReference type="EMBL" id="BMEY01000012">
    <property type="protein sequence ID" value="GGA80162.1"/>
    <property type="molecule type" value="Genomic_DNA"/>
</dbReference>